<evidence type="ECO:0000313" key="3">
    <source>
        <dbReference type="EMBL" id="SDW71085.1"/>
    </source>
</evidence>
<organism evidence="3 4">
    <name type="scientific">Thiocapsa roseopersicina</name>
    <dbReference type="NCBI Taxonomy" id="1058"/>
    <lineage>
        <taxon>Bacteria</taxon>
        <taxon>Pseudomonadati</taxon>
        <taxon>Pseudomonadota</taxon>
        <taxon>Gammaproteobacteria</taxon>
        <taxon>Chromatiales</taxon>
        <taxon>Chromatiaceae</taxon>
        <taxon>Thiocapsa</taxon>
    </lineage>
</organism>
<dbReference type="AlphaFoldDB" id="A0A1H2VRW7"/>
<proteinExistence type="predicted"/>
<dbReference type="Pfam" id="PF00498">
    <property type="entry name" value="FHA"/>
    <property type="match status" value="1"/>
</dbReference>
<dbReference type="RefSeq" id="WP_093030698.1">
    <property type="nucleotide sequence ID" value="NZ_FNNZ01000007.1"/>
</dbReference>
<evidence type="ECO:0000256" key="1">
    <source>
        <dbReference type="SAM" id="MobiDB-lite"/>
    </source>
</evidence>
<dbReference type="SMART" id="SM00240">
    <property type="entry name" value="FHA"/>
    <property type="match status" value="1"/>
</dbReference>
<dbReference type="Proteomes" id="UP000198816">
    <property type="component" value="Unassembled WGS sequence"/>
</dbReference>
<dbReference type="InterPro" id="IPR008984">
    <property type="entry name" value="SMAD_FHA_dom_sf"/>
</dbReference>
<dbReference type="NCBIfam" id="TIGR03354">
    <property type="entry name" value="VI_FHA"/>
    <property type="match status" value="1"/>
</dbReference>
<dbReference type="Pfam" id="PF20232">
    <property type="entry name" value="T6SS_FHA_C"/>
    <property type="match status" value="1"/>
</dbReference>
<dbReference type="CDD" id="cd00060">
    <property type="entry name" value="FHA"/>
    <property type="match status" value="1"/>
</dbReference>
<feature type="compositionally biased region" description="Pro residues" evidence="1">
    <location>
        <begin position="237"/>
        <end position="246"/>
    </location>
</feature>
<accession>A0A1H2VRW7</accession>
<reference evidence="4" key="1">
    <citation type="submission" date="2016-10" db="EMBL/GenBank/DDBJ databases">
        <authorList>
            <person name="Varghese N."/>
            <person name="Submissions S."/>
        </authorList>
    </citation>
    <scope>NUCLEOTIDE SEQUENCE [LARGE SCALE GENOMIC DNA]</scope>
    <source>
        <strain evidence="4">DSM 217</strain>
    </source>
</reference>
<dbReference type="STRING" id="1058.SAMN05421783_107144"/>
<dbReference type="InterPro" id="IPR046883">
    <property type="entry name" value="T6SS_FHA_C"/>
</dbReference>
<dbReference type="Gene3D" id="2.60.200.20">
    <property type="match status" value="1"/>
</dbReference>
<feature type="region of interest" description="Disordered" evidence="1">
    <location>
        <begin position="221"/>
        <end position="309"/>
    </location>
</feature>
<dbReference type="PANTHER" id="PTHR23308">
    <property type="entry name" value="NUCLEAR INHIBITOR OF PROTEIN PHOSPHATASE-1"/>
    <property type="match status" value="1"/>
</dbReference>
<feature type="region of interest" description="Disordered" evidence="1">
    <location>
        <begin position="109"/>
        <end position="146"/>
    </location>
</feature>
<evidence type="ECO:0000313" key="4">
    <source>
        <dbReference type="Proteomes" id="UP000198816"/>
    </source>
</evidence>
<dbReference type="InterPro" id="IPR017735">
    <property type="entry name" value="T6SS_FHA"/>
</dbReference>
<sequence length="512" mass="55586">MELTLRLINRSGHAGAPMELRMTSGAATLGRARDNDLVLDDPERVVSGRHALIEVRDSGVWITDTSRNGTFLNQATEPLPTHQPMSLHNGDRLAIGAYEFLVSIASSKPETAARDRDPFDDVANSALPGLSKPGPRTDILDLLNQGDGAEPRIDSLDAATPHLVDDPFADASPLDSRLAAGRKEAPPKGVSHQTPVENVYFRPPEIQAIPDNYDILNDVWAAPPEDVSPNDNSAASAPPPSPPRPSPQESLADSVEPQRPARSAAVSADDPFSRADPAMQPTSPSPAHIPHTEAHANAGNRPRGSEGLTSDSAALLDAFIEGLGVGDGVRVEQPEELLRNAGTLLRALAAGLTLTMMGRAQFKSELRLGVTTIRPAENNPFKFSADPDDLLDRLLFRPSPGFLPAVPAAREAFDDIRAHEMAMTTGLQAALRALLARFEPAELERRLTARSRLEEMLPMVRKSRYWDLFTEAYEEVAADAAEDFMRLFGDAFTKAYQEQIQRLDQARGRQRA</sequence>
<keyword evidence="4" id="KW-1185">Reference proteome</keyword>
<protein>
    <submittedName>
        <fullName evidence="3">FHA domain protein</fullName>
    </submittedName>
</protein>
<dbReference type="SUPFAM" id="SSF49879">
    <property type="entry name" value="SMAD/FHA domain"/>
    <property type="match status" value="1"/>
</dbReference>
<feature type="domain" description="FHA" evidence="2">
    <location>
        <begin position="27"/>
        <end position="77"/>
    </location>
</feature>
<evidence type="ECO:0000259" key="2">
    <source>
        <dbReference type="PROSITE" id="PS50006"/>
    </source>
</evidence>
<dbReference type="PROSITE" id="PS50006">
    <property type="entry name" value="FHA_DOMAIN"/>
    <property type="match status" value="1"/>
</dbReference>
<gene>
    <name evidence="3" type="ORF">SAMN05421783_107144</name>
</gene>
<dbReference type="InterPro" id="IPR050923">
    <property type="entry name" value="Cell_Proc_Reg/RNA_Proc"/>
</dbReference>
<name>A0A1H2VRW7_THIRO</name>
<dbReference type="InterPro" id="IPR000253">
    <property type="entry name" value="FHA_dom"/>
</dbReference>
<dbReference type="EMBL" id="FNNZ01000007">
    <property type="protein sequence ID" value="SDW71085.1"/>
    <property type="molecule type" value="Genomic_DNA"/>
</dbReference>
<dbReference type="OrthoDB" id="273564at2"/>